<organism evidence="1 2">
    <name type="scientific">Amycolatopsis pithecellobii</name>
    <dbReference type="NCBI Taxonomy" id="664692"/>
    <lineage>
        <taxon>Bacteria</taxon>
        <taxon>Bacillati</taxon>
        <taxon>Actinomycetota</taxon>
        <taxon>Actinomycetes</taxon>
        <taxon>Pseudonocardiales</taxon>
        <taxon>Pseudonocardiaceae</taxon>
        <taxon>Amycolatopsis</taxon>
    </lineage>
</organism>
<sequence>MDRVTVVVLAGCQYALTVTNVHETKTSRPAIAIIGAGFGGLGMAIMLERAGFTDYTIFERASDIGGVWRDNTYPGAGCDVPSPLYSYSFAPNRTWPRRYSLQPDILEYLRRTAKDAGVLDRVRLNTEVTGADFDAAARKWRVETSDGETVEVDVLIPAVGQLSRPSVPDIPGAETFTGDAFHSARWRHDVDLRGKRVAVIGTGASAVQFVPQIQPEVARLAVFQRSAPYVIPKPDRTYRRWHHRMFRAFPGTQLAGRLGLWTAGELLTMALTSVQAVGKLVELMFRTQLRVQIRDKELRARLIPDYRAGCKRVLFSSNWFPTLTKSNVDLVTDPITGIAPNGVRTATGEHEVDVIIYGTGFKATEFLVPMRIRGIGGRELADEWAEGAHAYYGISVPRFPNMFVVYGPNTNLGGNSIIYMMEHQFRYVLQLVRELAAGRMSCVDVRGDVAGKFDAEVQQRLRTSVWATCRSWYRDESGRISTNWPGLVWEYHRRTRKVDLADYRDLAPGDRPAAVQ</sequence>
<dbReference type="InterPro" id="IPR036188">
    <property type="entry name" value="FAD/NAD-bd_sf"/>
</dbReference>
<comment type="caution">
    <text evidence="1">The sequence shown here is derived from an EMBL/GenBank/DDBJ whole genome shotgun (WGS) entry which is preliminary data.</text>
</comment>
<protein>
    <submittedName>
        <fullName evidence="1">NAD(P)-binding protein</fullName>
    </submittedName>
</protein>
<dbReference type="Pfam" id="PF13738">
    <property type="entry name" value="Pyr_redox_3"/>
    <property type="match status" value="1"/>
</dbReference>
<evidence type="ECO:0000313" key="1">
    <source>
        <dbReference type="EMBL" id="MTD58410.1"/>
    </source>
</evidence>
<dbReference type="Gene3D" id="3.50.50.60">
    <property type="entry name" value="FAD/NAD(P)-binding domain"/>
    <property type="match status" value="2"/>
</dbReference>
<dbReference type="OrthoDB" id="5168853at2"/>
<dbReference type="InterPro" id="IPR051209">
    <property type="entry name" value="FAD-bind_Monooxygenase_sf"/>
</dbReference>
<evidence type="ECO:0000313" key="2">
    <source>
        <dbReference type="Proteomes" id="UP000440096"/>
    </source>
</evidence>
<keyword evidence="2" id="KW-1185">Reference proteome</keyword>
<dbReference type="AlphaFoldDB" id="A0A6N7Z9K5"/>
<proteinExistence type="predicted"/>
<dbReference type="Proteomes" id="UP000440096">
    <property type="component" value="Unassembled WGS sequence"/>
</dbReference>
<accession>A0A6N7Z9K5</accession>
<dbReference type="PANTHER" id="PTHR42877">
    <property type="entry name" value="L-ORNITHINE N(5)-MONOOXYGENASE-RELATED"/>
    <property type="match status" value="1"/>
</dbReference>
<dbReference type="PANTHER" id="PTHR42877:SF4">
    <property type="entry name" value="FAD_NAD(P)-BINDING DOMAIN-CONTAINING PROTEIN-RELATED"/>
    <property type="match status" value="1"/>
</dbReference>
<name>A0A6N7Z9K5_9PSEU</name>
<dbReference type="SUPFAM" id="SSF51905">
    <property type="entry name" value="FAD/NAD(P)-binding domain"/>
    <property type="match status" value="2"/>
</dbReference>
<reference evidence="1 2" key="1">
    <citation type="submission" date="2019-11" db="EMBL/GenBank/DDBJ databases">
        <title>Draft genome of Amycolatopsis RM579.</title>
        <authorList>
            <person name="Duangmal K."/>
            <person name="Mingma R."/>
        </authorList>
    </citation>
    <scope>NUCLEOTIDE SEQUENCE [LARGE SCALE GENOMIC DNA]</scope>
    <source>
        <strain evidence="1 2">RM579</strain>
    </source>
</reference>
<dbReference type="EMBL" id="WMBA01000067">
    <property type="protein sequence ID" value="MTD58410.1"/>
    <property type="molecule type" value="Genomic_DNA"/>
</dbReference>
<gene>
    <name evidence="1" type="ORF">GKO32_31175</name>
</gene>